<protein>
    <submittedName>
        <fullName evidence="2">DUF839 domain-containing protein</fullName>
    </submittedName>
</protein>
<sequence>MQRCHHPTPRVDHVDDRHSHDDGDTDDGRVATPVSWTQPMVDSGADGLWVPQGWSATVLARTGEKVGSTNYVWSAAPDGAASFVDPGGVGWWVAINHEASSRSGGGASAIHLSEDGEVIAAHRIIGGSSYNCAGGATPWGTWLSGEEVVRGRIWEANPTIANSGELRPAMGVFAHEAAAVDEARKGIYMTEDQPDGRLYRFTPRSWPNLNAGTLEVAVVSGGTIGGTGSVAWAEVPDPSAATTDTRAQVAESTPYAGGEGIAFGHGKIFFSTKHDNTVWAYDPASSVMTIVYRAGAGAVLTGVDNLWWDDLSSTLLTAEDGGNMELVALGLDGSAVPILRAEGHGGSEITGPTVSPNRRFMTLSSQRGSANSIGVTWLVEGAFPSR</sequence>
<evidence type="ECO:0000313" key="2">
    <source>
        <dbReference type="EMBL" id="MBK9298294.1"/>
    </source>
</evidence>
<dbReference type="EMBL" id="JADJZA010000008">
    <property type="protein sequence ID" value="MBK9298294.1"/>
    <property type="molecule type" value="Genomic_DNA"/>
</dbReference>
<dbReference type="PANTHER" id="PTHR35399">
    <property type="entry name" value="SLR8030 PROTEIN"/>
    <property type="match status" value="1"/>
</dbReference>
<dbReference type="PANTHER" id="PTHR35399:SF2">
    <property type="entry name" value="DUF839 DOMAIN-CONTAINING PROTEIN"/>
    <property type="match status" value="1"/>
</dbReference>
<dbReference type="Pfam" id="PF05787">
    <property type="entry name" value="PhoX"/>
    <property type="match status" value="2"/>
</dbReference>
<comment type="caution">
    <text evidence="2">The sequence shown here is derived from an EMBL/GenBank/DDBJ whole genome shotgun (WGS) entry which is preliminary data.</text>
</comment>
<name>A0A936NG40_9ACTN</name>
<dbReference type="AlphaFoldDB" id="A0A936NG40"/>
<organism evidence="2 3">
    <name type="scientific">Candidatus Neomicrothrix subdominans</name>
    <dbReference type="NCBI Taxonomy" id="2954438"/>
    <lineage>
        <taxon>Bacteria</taxon>
        <taxon>Bacillati</taxon>
        <taxon>Actinomycetota</taxon>
        <taxon>Acidimicrobiia</taxon>
        <taxon>Acidimicrobiales</taxon>
        <taxon>Microthrixaceae</taxon>
        <taxon>Candidatus Neomicrothrix</taxon>
    </lineage>
</organism>
<proteinExistence type="predicted"/>
<dbReference type="InterPro" id="IPR008557">
    <property type="entry name" value="PhoX"/>
</dbReference>
<feature type="compositionally biased region" description="Basic and acidic residues" evidence="1">
    <location>
        <begin position="9"/>
        <end position="29"/>
    </location>
</feature>
<gene>
    <name evidence="2" type="ORF">IPN02_15930</name>
</gene>
<evidence type="ECO:0000256" key="1">
    <source>
        <dbReference type="SAM" id="MobiDB-lite"/>
    </source>
</evidence>
<feature type="region of interest" description="Disordered" evidence="1">
    <location>
        <begin position="1"/>
        <end position="32"/>
    </location>
</feature>
<evidence type="ECO:0000313" key="3">
    <source>
        <dbReference type="Proteomes" id="UP000727993"/>
    </source>
</evidence>
<dbReference type="SUPFAM" id="SSF82171">
    <property type="entry name" value="DPP6 N-terminal domain-like"/>
    <property type="match status" value="1"/>
</dbReference>
<dbReference type="Proteomes" id="UP000727993">
    <property type="component" value="Unassembled WGS sequence"/>
</dbReference>
<accession>A0A936NG40</accession>
<reference evidence="2 3" key="1">
    <citation type="submission" date="2020-10" db="EMBL/GenBank/DDBJ databases">
        <title>Connecting structure to function with the recovery of over 1000 high-quality activated sludge metagenome-assembled genomes encoding full-length rRNA genes using long-read sequencing.</title>
        <authorList>
            <person name="Singleton C.M."/>
            <person name="Petriglieri F."/>
            <person name="Kristensen J.M."/>
            <person name="Kirkegaard R.H."/>
            <person name="Michaelsen T.Y."/>
            <person name="Andersen M.H."/>
            <person name="Karst S.M."/>
            <person name="Dueholm M.S."/>
            <person name="Nielsen P.H."/>
            <person name="Albertsen M."/>
        </authorList>
    </citation>
    <scope>NUCLEOTIDE SEQUENCE [LARGE SCALE GENOMIC DNA]</scope>
    <source>
        <strain evidence="2">Lyne_18-Q3-R50-59_MAXAC.006</strain>
    </source>
</reference>